<keyword evidence="1" id="KW-0812">Transmembrane</keyword>
<organism evidence="2 3">
    <name type="scientific">Pedobacter cryoconitis</name>
    <dbReference type="NCBI Taxonomy" id="188932"/>
    <lineage>
        <taxon>Bacteria</taxon>
        <taxon>Pseudomonadati</taxon>
        <taxon>Bacteroidota</taxon>
        <taxon>Sphingobacteriia</taxon>
        <taxon>Sphingobacteriales</taxon>
        <taxon>Sphingobacteriaceae</taxon>
        <taxon>Pedobacter</taxon>
    </lineage>
</organism>
<feature type="transmembrane region" description="Helical" evidence="1">
    <location>
        <begin position="133"/>
        <end position="150"/>
    </location>
</feature>
<dbReference type="Proteomes" id="UP000071561">
    <property type="component" value="Chromosome"/>
</dbReference>
<dbReference type="EMBL" id="CP014504">
    <property type="protein sequence ID" value="AMQ00080.1"/>
    <property type="molecule type" value="Genomic_DNA"/>
</dbReference>
<evidence type="ECO:0000313" key="2">
    <source>
        <dbReference type="EMBL" id="AMQ00080.1"/>
    </source>
</evidence>
<dbReference type="KEGG" id="pcm:AY601_3209"/>
<keyword evidence="3" id="KW-1185">Reference proteome</keyword>
<keyword evidence="1" id="KW-0472">Membrane</keyword>
<accession>A0A127VFM4</accession>
<dbReference type="PATRIC" id="fig|188932.3.peg.3344"/>
<protein>
    <submittedName>
        <fullName evidence="2">Uncharacterized protein</fullName>
    </submittedName>
</protein>
<evidence type="ECO:0000256" key="1">
    <source>
        <dbReference type="SAM" id="Phobius"/>
    </source>
</evidence>
<evidence type="ECO:0000313" key="3">
    <source>
        <dbReference type="Proteomes" id="UP000071561"/>
    </source>
</evidence>
<gene>
    <name evidence="2" type="ORF">AY601_3209</name>
</gene>
<dbReference type="AlphaFoldDB" id="A0A127VFM4"/>
<sequence>MLISFNAHTQQFTKQFNFVLQIDDEIPEMDIHDGFFIVKDSTGKFIKDQIPFEYHVGRLMLPSEGYNKLYTMLSKHRIFIRFKLRELHPQAFDVQYEGEIPFYFLNEEYLICRIYNIKSKENRLKYNFRGKKYLFNLIMPGTAMILLTWPESTKEEIRLNQH</sequence>
<proteinExistence type="predicted"/>
<reference evidence="2 3" key="1">
    <citation type="submission" date="2016-03" db="EMBL/GenBank/DDBJ databases">
        <title>Complete genome sequence of Pedobacter cryoconitis PAMC 27485.</title>
        <authorList>
            <person name="Lee J."/>
            <person name="Kim O.-S."/>
        </authorList>
    </citation>
    <scope>NUCLEOTIDE SEQUENCE [LARGE SCALE GENOMIC DNA]</scope>
    <source>
        <strain evidence="2 3">PAMC 27485</strain>
    </source>
</reference>
<keyword evidence="1" id="KW-1133">Transmembrane helix</keyword>
<name>A0A127VFM4_9SPHI</name>